<comment type="caution">
    <text evidence="1">The sequence shown here is derived from an EMBL/GenBank/DDBJ whole genome shotgun (WGS) entry which is preliminary data.</text>
</comment>
<dbReference type="PANTHER" id="PTHR37171:SF1">
    <property type="entry name" value="SERINE_THREONINE-PROTEIN KINASE YRZF-RELATED"/>
    <property type="match status" value="1"/>
</dbReference>
<sequence>MMNADMRLVEFLDRFSAICNKRLLISKTATGKVTLPLRPILVGSKLKHWNQFNAVIRKTLEAENKSLGNLPGLTLDEAALEDALATKLKIRGERSLRGLAKLAFEDPCAAVMSQVAKLDRPLSFEDRYSGPGMDIGNADRVLGFPTDISGKPNPWTRLPIVYKPPWEVSLNDVFTDFNQTRFDPDNKLVKSVNQLGAYMTYNNVKYGILSTVKSAVAFRVMQVPSIKGFGSFRPFETSIEVSTPMHWQEEGLNSPLGMYIYLAMLSYQNTVPRREYLELRLRTKKKLLHNLPGITERDIENLTFRLDRPMVKKRGNVIRGTMSEIGKHFLVPAVFKLYDLSTREGERGFRHESAMYEKLAEVQGRAVPRMYFSVPNRGVMGIIALEDCGEPLTEWTPETLEHARLSLEDVHKHDVLHQDIAMHNFVYQPGSKFPVRLVGFGGAKEREFEGPEVLLDEMGQFMRLATQQLGKPGPMGPNGLIAAAAATAGS</sequence>
<gene>
    <name evidence="1" type="ORF">Dda_6791</name>
</gene>
<dbReference type="SUPFAM" id="SSF56112">
    <property type="entry name" value="Protein kinase-like (PK-like)"/>
    <property type="match status" value="1"/>
</dbReference>
<evidence type="ECO:0000313" key="2">
    <source>
        <dbReference type="Proteomes" id="UP001221413"/>
    </source>
</evidence>
<accession>A0AAD6IVI6</accession>
<dbReference type="InterPro" id="IPR052396">
    <property type="entry name" value="Meiotic_Drive_Suppr_Kinase"/>
</dbReference>
<name>A0AAD6IVI6_DREDA</name>
<dbReference type="PANTHER" id="PTHR37171">
    <property type="entry name" value="SERINE/THREONINE-PROTEIN KINASE YRZF-RELATED"/>
    <property type="match status" value="1"/>
</dbReference>
<evidence type="ECO:0000313" key="1">
    <source>
        <dbReference type="EMBL" id="KAJ6258739.1"/>
    </source>
</evidence>
<organism evidence="1 2">
    <name type="scientific">Drechslerella dactyloides</name>
    <name type="common">Nematode-trapping fungus</name>
    <name type="synonym">Arthrobotrys dactyloides</name>
    <dbReference type="NCBI Taxonomy" id="74499"/>
    <lineage>
        <taxon>Eukaryota</taxon>
        <taxon>Fungi</taxon>
        <taxon>Dikarya</taxon>
        <taxon>Ascomycota</taxon>
        <taxon>Pezizomycotina</taxon>
        <taxon>Orbiliomycetes</taxon>
        <taxon>Orbiliales</taxon>
        <taxon>Orbiliaceae</taxon>
        <taxon>Drechslerella</taxon>
    </lineage>
</organism>
<reference evidence="1" key="1">
    <citation type="submission" date="2023-01" db="EMBL/GenBank/DDBJ databases">
        <title>The chitinases involved in constricting ring structure development in the nematode-trapping fungus Drechslerella dactyloides.</title>
        <authorList>
            <person name="Wang R."/>
            <person name="Zhang L."/>
            <person name="Tang P."/>
            <person name="Li S."/>
            <person name="Liang L."/>
        </authorList>
    </citation>
    <scope>NUCLEOTIDE SEQUENCE</scope>
    <source>
        <strain evidence="1">YMF1.00031</strain>
    </source>
</reference>
<dbReference type="Proteomes" id="UP001221413">
    <property type="component" value="Unassembled WGS sequence"/>
</dbReference>
<dbReference type="EMBL" id="JAQGDS010000008">
    <property type="protein sequence ID" value="KAJ6258739.1"/>
    <property type="molecule type" value="Genomic_DNA"/>
</dbReference>
<proteinExistence type="predicted"/>
<dbReference type="InterPro" id="IPR011009">
    <property type="entry name" value="Kinase-like_dom_sf"/>
</dbReference>
<keyword evidence="2" id="KW-1185">Reference proteome</keyword>
<protein>
    <recommendedName>
        <fullName evidence="3">Protein kinase domain-containing protein</fullName>
    </recommendedName>
</protein>
<evidence type="ECO:0008006" key="3">
    <source>
        <dbReference type="Google" id="ProtNLM"/>
    </source>
</evidence>
<dbReference type="AlphaFoldDB" id="A0AAD6IVI6"/>